<proteinExistence type="predicted"/>
<keyword evidence="3" id="KW-1185">Reference proteome</keyword>
<accession>A0A3E3I0C0</accession>
<dbReference type="Proteomes" id="UP000260812">
    <property type="component" value="Unassembled WGS sequence"/>
</dbReference>
<dbReference type="InterPro" id="IPR001296">
    <property type="entry name" value="Glyco_trans_1"/>
</dbReference>
<evidence type="ECO:0000313" key="3">
    <source>
        <dbReference type="Proteomes" id="UP000260812"/>
    </source>
</evidence>
<sequence>MERILIIGEFPAPYRSEVFADLARRWEARIYFECQWDEKRTAEWLTRVSVNCEILDNKKSKKMFWNDIKNLEKFNAIIIYNNCFYNSIILEVFCKIKKVPFFVNCDGCNDIEEHNLLKKILKHYLMRGAKGYFAGSQSAVKYFEYYGVEKKRIHLHHFTSLHEDEINKRNLTDIEKTILKQKINMIGNFNVVTVGRHIECKGFDIVLKAAERIGVLIDFYIIGGEASEENRRYQEQHNLKNVHFIDFLNKNSLREYYNAADLFVLMTRGDTWGLVINEAMANGLPIITTDRCVAGVELVENGVNGYIIAVDDTDALVEKIKLLRDNIALRRKIADANIEKMKKNIIDNIAKNHIQVLEDFFEDNK</sequence>
<feature type="domain" description="Glycosyl transferase family 1" evidence="1">
    <location>
        <begin position="189"/>
        <end position="337"/>
    </location>
</feature>
<comment type="caution">
    <text evidence="2">The sequence shown here is derived from an EMBL/GenBank/DDBJ whole genome shotgun (WGS) entry which is preliminary data.</text>
</comment>
<dbReference type="Gene3D" id="3.40.50.2000">
    <property type="entry name" value="Glycogen Phosphorylase B"/>
    <property type="match status" value="2"/>
</dbReference>
<dbReference type="GO" id="GO:0016740">
    <property type="term" value="F:transferase activity"/>
    <property type="evidence" value="ECO:0007669"/>
    <property type="project" value="UniProtKB-KW"/>
</dbReference>
<dbReference type="SUPFAM" id="SSF53756">
    <property type="entry name" value="UDP-Glycosyltransferase/glycogen phosphorylase"/>
    <property type="match status" value="1"/>
</dbReference>
<dbReference type="RefSeq" id="WP_117545127.1">
    <property type="nucleotide sequence ID" value="NZ_QVLV01000014.1"/>
</dbReference>
<gene>
    <name evidence="2" type="ORF">DXC51_18375</name>
</gene>
<evidence type="ECO:0000313" key="2">
    <source>
        <dbReference type="EMBL" id="RGE57668.1"/>
    </source>
</evidence>
<dbReference type="EMBL" id="QVLV01000014">
    <property type="protein sequence ID" value="RGE57668.1"/>
    <property type="molecule type" value="Genomic_DNA"/>
</dbReference>
<dbReference type="AlphaFoldDB" id="A0A3E3I0C0"/>
<dbReference type="GeneID" id="97988781"/>
<reference evidence="2" key="1">
    <citation type="submission" date="2018-08" db="EMBL/GenBank/DDBJ databases">
        <title>A genome reference for cultivated species of the human gut microbiota.</title>
        <authorList>
            <person name="Zou Y."/>
            <person name="Xue W."/>
            <person name="Luo G."/>
        </authorList>
    </citation>
    <scope>NUCLEOTIDE SEQUENCE [LARGE SCALE GENOMIC DNA]</scope>
    <source>
        <strain evidence="2">TF05-5AC</strain>
    </source>
</reference>
<keyword evidence="2" id="KW-0808">Transferase</keyword>
<organism evidence="2 3">
    <name type="scientific">Eisenbergiella massiliensis</name>
    <dbReference type="NCBI Taxonomy" id="1720294"/>
    <lineage>
        <taxon>Bacteria</taxon>
        <taxon>Bacillati</taxon>
        <taxon>Bacillota</taxon>
        <taxon>Clostridia</taxon>
        <taxon>Lachnospirales</taxon>
        <taxon>Lachnospiraceae</taxon>
        <taxon>Eisenbergiella</taxon>
    </lineage>
</organism>
<dbReference type="CDD" id="cd03801">
    <property type="entry name" value="GT4_PimA-like"/>
    <property type="match status" value="1"/>
</dbReference>
<dbReference type="Pfam" id="PF00534">
    <property type="entry name" value="Glycos_transf_1"/>
    <property type="match status" value="1"/>
</dbReference>
<protein>
    <submittedName>
        <fullName evidence="2">Glycosyltransferase</fullName>
    </submittedName>
</protein>
<dbReference type="PANTHER" id="PTHR12526">
    <property type="entry name" value="GLYCOSYLTRANSFERASE"/>
    <property type="match status" value="1"/>
</dbReference>
<dbReference type="PANTHER" id="PTHR12526:SF630">
    <property type="entry name" value="GLYCOSYLTRANSFERASE"/>
    <property type="match status" value="1"/>
</dbReference>
<name>A0A3E3I0C0_9FIRM</name>
<evidence type="ECO:0000259" key="1">
    <source>
        <dbReference type="Pfam" id="PF00534"/>
    </source>
</evidence>